<dbReference type="AlphaFoldDB" id="A0AA87C043"/>
<protein>
    <submittedName>
        <fullName evidence="1">Uncharacterized protein</fullName>
    </submittedName>
</protein>
<dbReference type="EMBL" id="CCKJ01000036">
    <property type="protein sequence ID" value="CDT74120.1"/>
    <property type="molecule type" value="Genomic_DNA"/>
</dbReference>
<organism evidence="1 2">
    <name type="scientific">Vibrio coralliirubri</name>
    <dbReference type="NCBI Taxonomy" id="1516159"/>
    <lineage>
        <taxon>Bacteria</taxon>
        <taxon>Pseudomonadati</taxon>
        <taxon>Pseudomonadota</taxon>
        <taxon>Gammaproteobacteria</taxon>
        <taxon>Vibrionales</taxon>
        <taxon>Vibrionaceae</taxon>
        <taxon>Vibrio</taxon>
    </lineage>
</organism>
<evidence type="ECO:0000313" key="2">
    <source>
        <dbReference type="Proteomes" id="UP000041625"/>
    </source>
</evidence>
<comment type="caution">
    <text evidence="1">The sequence shown here is derived from an EMBL/GenBank/DDBJ whole genome shotgun (WGS) entry which is preliminary data.</text>
</comment>
<evidence type="ECO:0000313" key="1">
    <source>
        <dbReference type="EMBL" id="CDT74120.1"/>
    </source>
</evidence>
<accession>A0AA87C043</accession>
<proteinExistence type="predicted"/>
<name>A0AA87C043_9VIBR</name>
<reference evidence="1 2" key="1">
    <citation type="submission" date="2014-06" db="EMBL/GenBank/DDBJ databases">
        <authorList>
            <person name="Le Roux F."/>
        </authorList>
    </citation>
    <scope>NUCLEOTIDE SEQUENCE [LARGE SCALE GENOMIC DNA]</scope>
    <source>
        <strain evidence="1 2">J2-31</strain>
    </source>
</reference>
<keyword evidence="2" id="KW-1185">Reference proteome</keyword>
<gene>
    <name evidence="1" type="ORF">VCR31J2_1300116</name>
</gene>
<dbReference type="Proteomes" id="UP000041625">
    <property type="component" value="Unassembled WGS sequence"/>
</dbReference>
<sequence length="44" mass="5398">MTEWFFRPHPRNEVEKALKNGETMKWKVRQGYQDRSRSETSISR</sequence>